<dbReference type="PANTHER" id="PTHR43744:SF12">
    <property type="entry name" value="ABC TRANSPORTER PERMEASE PROTEIN MG189-RELATED"/>
    <property type="match status" value="1"/>
</dbReference>
<dbReference type="Proteomes" id="UP000253314">
    <property type="component" value="Unassembled WGS sequence"/>
</dbReference>
<feature type="transmembrane region" description="Helical" evidence="7">
    <location>
        <begin position="64"/>
        <end position="90"/>
    </location>
</feature>
<keyword evidence="3" id="KW-1003">Cell membrane</keyword>
<dbReference type="GO" id="GO:0005886">
    <property type="term" value="C:plasma membrane"/>
    <property type="evidence" value="ECO:0007669"/>
    <property type="project" value="UniProtKB-SubCell"/>
</dbReference>
<organism evidence="9 10">
    <name type="scientific">Bacillus taeanensis</name>
    <dbReference type="NCBI Taxonomy" id="273032"/>
    <lineage>
        <taxon>Bacteria</taxon>
        <taxon>Bacillati</taxon>
        <taxon>Bacillota</taxon>
        <taxon>Bacilli</taxon>
        <taxon>Bacillales</taxon>
        <taxon>Bacillaceae</taxon>
        <taxon>Bacillus</taxon>
    </lineage>
</organism>
<keyword evidence="4 7" id="KW-0812">Transmembrane</keyword>
<evidence type="ECO:0000313" key="9">
    <source>
        <dbReference type="EMBL" id="RBW67376.1"/>
    </source>
</evidence>
<feature type="transmembrane region" description="Helical" evidence="7">
    <location>
        <begin position="9"/>
        <end position="30"/>
    </location>
</feature>
<dbReference type="PROSITE" id="PS50928">
    <property type="entry name" value="ABC_TM1"/>
    <property type="match status" value="1"/>
</dbReference>
<feature type="transmembrane region" description="Helical" evidence="7">
    <location>
        <begin position="97"/>
        <end position="124"/>
    </location>
</feature>
<dbReference type="PANTHER" id="PTHR43744">
    <property type="entry name" value="ABC TRANSPORTER PERMEASE PROTEIN MG189-RELATED-RELATED"/>
    <property type="match status" value="1"/>
</dbReference>
<keyword evidence="6 7" id="KW-0472">Membrane</keyword>
<dbReference type="CDD" id="cd06261">
    <property type="entry name" value="TM_PBP2"/>
    <property type="match status" value="1"/>
</dbReference>
<dbReference type="Pfam" id="PF00528">
    <property type="entry name" value="BPD_transp_1"/>
    <property type="match status" value="1"/>
</dbReference>
<comment type="caution">
    <text evidence="9">The sequence shown here is derived from an EMBL/GenBank/DDBJ whole genome shotgun (WGS) entry which is preliminary data.</text>
</comment>
<dbReference type="OrthoDB" id="187395at2"/>
<proteinExistence type="inferred from homology"/>
<dbReference type="EMBL" id="QOCW01000039">
    <property type="protein sequence ID" value="RBW67376.1"/>
    <property type="molecule type" value="Genomic_DNA"/>
</dbReference>
<comment type="subcellular location">
    <subcellularLocation>
        <location evidence="1 7">Cell membrane</location>
        <topology evidence="1 7">Multi-pass membrane protein</topology>
    </subcellularLocation>
</comment>
<keyword evidence="2 7" id="KW-0813">Transport</keyword>
<evidence type="ECO:0000256" key="2">
    <source>
        <dbReference type="ARBA" id="ARBA00022448"/>
    </source>
</evidence>
<dbReference type="InterPro" id="IPR035906">
    <property type="entry name" value="MetI-like_sf"/>
</dbReference>
<evidence type="ECO:0000256" key="3">
    <source>
        <dbReference type="ARBA" id="ARBA00022475"/>
    </source>
</evidence>
<dbReference type="InterPro" id="IPR000515">
    <property type="entry name" value="MetI-like"/>
</dbReference>
<sequence length="271" mass="30203">MKKELPRQVILFIYAAMIIVPFSLVFFTTFKTTPELYSDPLGLPETWSLMNYKDLFLKESMMQYFMNSVIVTLVSVVCILFFASMIAYAIIRMPGKVGFVVFAFFVVGMMVPTQVNMIPIYLLVNKLGLLDTLQGVILVSIGFLIPIAVFILTGFMKTLPNGLIEAAKIDGANEWQTYSKIVMPLSLPSVATVTIFAFVIVWNDLLYPLLLLKSSDVKTLPIALLDFQGQYLTNYPMIFAGVIVASIPMIAAYVFLQRYFIAGMTAGSVKG</sequence>
<dbReference type="Gene3D" id="1.10.3720.10">
    <property type="entry name" value="MetI-like"/>
    <property type="match status" value="1"/>
</dbReference>
<evidence type="ECO:0000256" key="4">
    <source>
        <dbReference type="ARBA" id="ARBA00022692"/>
    </source>
</evidence>
<dbReference type="AlphaFoldDB" id="A0A366XNR9"/>
<evidence type="ECO:0000256" key="6">
    <source>
        <dbReference type="ARBA" id="ARBA00023136"/>
    </source>
</evidence>
<feature type="transmembrane region" description="Helical" evidence="7">
    <location>
        <begin position="136"/>
        <end position="160"/>
    </location>
</feature>
<evidence type="ECO:0000256" key="5">
    <source>
        <dbReference type="ARBA" id="ARBA00022989"/>
    </source>
</evidence>
<reference evidence="9 10" key="1">
    <citation type="submission" date="2018-07" db="EMBL/GenBank/DDBJ databases">
        <title>Lottiidibacillus patelloidae gen. nov., sp. nov., isolated from the intestinal tract of a marine limpet and the reclassification of B. taeanensis BH030017T, B. algicola KMM 3737T and B. hwajinpoensis SW-72T as genus Lottiidibacillus.</title>
        <authorList>
            <person name="Liu R."/>
            <person name="Huang Z."/>
        </authorList>
    </citation>
    <scope>NUCLEOTIDE SEQUENCE [LARGE SCALE GENOMIC DNA]</scope>
    <source>
        <strain evidence="9 10">BH030017</strain>
    </source>
</reference>
<keyword evidence="5 7" id="KW-1133">Transmembrane helix</keyword>
<dbReference type="RefSeq" id="WP_113808411.1">
    <property type="nucleotide sequence ID" value="NZ_QOCW01000039.1"/>
</dbReference>
<evidence type="ECO:0000259" key="8">
    <source>
        <dbReference type="PROSITE" id="PS50928"/>
    </source>
</evidence>
<accession>A0A366XNR9</accession>
<comment type="similarity">
    <text evidence="7">Belongs to the binding-protein-dependent transport system permease family.</text>
</comment>
<protein>
    <submittedName>
        <fullName evidence="9">Carbohydrate ABC transporter permease</fullName>
    </submittedName>
</protein>
<dbReference type="GO" id="GO:0055085">
    <property type="term" value="P:transmembrane transport"/>
    <property type="evidence" value="ECO:0007669"/>
    <property type="project" value="InterPro"/>
</dbReference>
<name>A0A366XNR9_9BACI</name>
<dbReference type="SUPFAM" id="SSF161098">
    <property type="entry name" value="MetI-like"/>
    <property type="match status" value="1"/>
</dbReference>
<evidence type="ECO:0000256" key="7">
    <source>
        <dbReference type="RuleBase" id="RU363032"/>
    </source>
</evidence>
<feature type="transmembrane region" description="Helical" evidence="7">
    <location>
        <begin position="235"/>
        <end position="256"/>
    </location>
</feature>
<feature type="domain" description="ABC transmembrane type-1" evidence="8">
    <location>
        <begin position="65"/>
        <end position="256"/>
    </location>
</feature>
<keyword evidence="10" id="KW-1185">Reference proteome</keyword>
<evidence type="ECO:0000256" key="1">
    <source>
        <dbReference type="ARBA" id="ARBA00004651"/>
    </source>
</evidence>
<feature type="transmembrane region" description="Helical" evidence="7">
    <location>
        <begin position="181"/>
        <end position="202"/>
    </location>
</feature>
<gene>
    <name evidence="9" type="ORF">DS031_22510</name>
</gene>
<evidence type="ECO:0000313" key="10">
    <source>
        <dbReference type="Proteomes" id="UP000253314"/>
    </source>
</evidence>